<dbReference type="Proteomes" id="UP000198310">
    <property type="component" value="Unassembled WGS sequence"/>
</dbReference>
<dbReference type="EMBL" id="FZNS01000013">
    <property type="protein sequence ID" value="SNR96324.1"/>
    <property type="molecule type" value="Genomic_DNA"/>
</dbReference>
<protein>
    <recommendedName>
        <fullName evidence="3">SpoIIAA-like</fullName>
    </recommendedName>
</protein>
<accession>A0A239AMP2</accession>
<name>A0A239AMP2_9BACT</name>
<dbReference type="AlphaFoldDB" id="A0A239AMP2"/>
<keyword evidence="2" id="KW-1185">Reference proteome</keyword>
<dbReference type="RefSeq" id="WP_052695441.1">
    <property type="nucleotide sequence ID" value="NZ_FZNS01000013.1"/>
</dbReference>
<sequence length="141" mass="15839">MPTELINGFGEVYLTIDYDATGPWVYNNWIGPQTYTGIISGADACLHPLREHECAYLLNDNRQVVGHWDHAVEWIISNWAPRATAQGLTHFANVISQEELAAISAEAMRVGLSNRLQMRMFGTIEEAQAWLREAHQQATQG</sequence>
<evidence type="ECO:0000313" key="2">
    <source>
        <dbReference type="Proteomes" id="UP000198310"/>
    </source>
</evidence>
<evidence type="ECO:0008006" key="3">
    <source>
        <dbReference type="Google" id="ProtNLM"/>
    </source>
</evidence>
<evidence type="ECO:0000313" key="1">
    <source>
        <dbReference type="EMBL" id="SNR96324.1"/>
    </source>
</evidence>
<reference evidence="2" key="1">
    <citation type="submission" date="2017-06" db="EMBL/GenBank/DDBJ databases">
        <authorList>
            <person name="Varghese N."/>
            <person name="Submissions S."/>
        </authorList>
    </citation>
    <scope>NUCLEOTIDE SEQUENCE [LARGE SCALE GENOMIC DNA]</scope>
    <source>
        <strain evidence="2">DSM 28041</strain>
    </source>
</reference>
<proteinExistence type="predicted"/>
<organism evidence="1 2">
    <name type="scientific">Hymenobacter mucosus</name>
    <dbReference type="NCBI Taxonomy" id="1411120"/>
    <lineage>
        <taxon>Bacteria</taxon>
        <taxon>Pseudomonadati</taxon>
        <taxon>Bacteroidota</taxon>
        <taxon>Cytophagia</taxon>
        <taxon>Cytophagales</taxon>
        <taxon>Hymenobacteraceae</taxon>
        <taxon>Hymenobacter</taxon>
    </lineage>
</organism>
<gene>
    <name evidence="1" type="ORF">SAMN06269173_11371</name>
</gene>